<accession>A0ABY7BCE9</accession>
<evidence type="ECO:0000313" key="2">
    <source>
        <dbReference type="Proteomes" id="UP001164745"/>
    </source>
</evidence>
<dbReference type="RefSeq" id="WP_235374577.1">
    <property type="nucleotide sequence ID" value="NZ_CP113864.1"/>
</dbReference>
<dbReference type="Proteomes" id="UP001164745">
    <property type="component" value="Chromosome"/>
</dbReference>
<gene>
    <name evidence="1" type="ORF">OTJ99_001252</name>
</gene>
<proteinExistence type="predicted"/>
<name>A0ABY7BCE9_9FIRM</name>
<keyword evidence="2" id="KW-1185">Reference proteome</keyword>
<organism evidence="1 2">
    <name type="scientific">Caldicellulosiruptor naganoensis</name>
    <dbReference type="NCBI Taxonomy" id="29324"/>
    <lineage>
        <taxon>Bacteria</taxon>
        <taxon>Bacillati</taxon>
        <taxon>Bacillota</taxon>
        <taxon>Bacillota incertae sedis</taxon>
        <taxon>Caldicellulosiruptorales</taxon>
        <taxon>Caldicellulosiruptoraceae</taxon>
        <taxon>Caldicellulosiruptor</taxon>
    </lineage>
</organism>
<sequence>MTFGCGIDSILEELIRRKCKVLDLPYLCITLDEHSSNVGIQTRIEAFIDMIGWREKDEDYISTYG</sequence>
<protein>
    <submittedName>
        <fullName evidence="1">Uncharacterized protein</fullName>
    </submittedName>
</protein>
<evidence type="ECO:0000313" key="1">
    <source>
        <dbReference type="EMBL" id="WAM30505.1"/>
    </source>
</evidence>
<dbReference type="EMBL" id="CP113864">
    <property type="protein sequence ID" value="WAM30505.1"/>
    <property type="molecule type" value="Genomic_DNA"/>
</dbReference>
<dbReference type="Gene3D" id="3.40.50.11900">
    <property type="match status" value="1"/>
</dbReference>
<reference evidence="1" key="1">
    <citation type="submission" date="2022-12" db="EMBL/GenBank/DDBJ databases">
        <authorList>
            <person name="Bing R.G."/>
            <person name="Willard D.J."/>
            <person name="Manesh M.J.H."/>
            <person name="Laemthong T."/>
            <person name="Crosby J.R."/>
            <person name="Kelly R.M."/>
        </authorList>
    </citation>
    <scope>NUCLEOTIDE SEQUENCE</scope>
    <source>
        <strain evidence="1">DSM 8991</strain>
    </source>
</reference>